<dbReference type="AlphaFoldDB" id="A0A2S8AF78"/>
<dbReference type="OrthoDB" id="1247310at2"/>
<gene>
    <name evidence="1" type="ORF">C4S77_03345</name>
</gene>
<protein>
    <submittedName>
        <fullName evidence="1">Uncharacterized protein</fullName>
    </submittedName>
</protein>
<dbReference type="RefSeq" id="WP_105246050.1">
    <property type="nucleotide sequence ID" value="NZ_PSZM01000024.1"/>
</dbReference>
<dbReference type="EMBL" id="PSZM01000024">
    <property type="protein sequence ID" value="PQL94211.1"/>
    <property type="molecule type" value="Genomic_DNA"/>
</dbReference>
<organism evidence="1 2">
    <name type="scientific">Apibacter adventoris</name>
    <dbReference type="NCBI Taxonomy" id="1679466"/>
    <lineage>
        <taxon>Bacteria</taxon>
        <taxon>Pseudomonadati</taxon>
        <taxon>Bacteroidota</taxon>
        <taxon>Flavobacteriia</taxon>
        <taxon>Flavobacteriales</taxon>
        <taxon>Weeksellaceae</taxon>
        <taxon>Apibacter</taxon>
    </lineage>
</organism>
<reference evidence="1 2" key="1">
    <citation type="submission" date="2018-02" db="EMBL/GenBank/DDBJ databases">
        <title>Genome sequences of Apibacter spp., gut symbionts of Asian honey bees.</title>
        <authorList>
            <person name="Kwong W.K."/>
            <person name="Steele M.I."/>
            <person name="Moran N.A."/>
        </authorList>
    </citation>
    <scope>NUCLEOTIDE SEQUENCE [LARGE SCALE GENOMIC DNA]</scope>
    <source>
        <strain evidence="2">wkB301</strain>
    </source>
</reference>
<comment type="caution">
    <text evidence="1">The sequence shown here is derived from an EMBL/GenBank/DDBJ whole genome shotgun (WGS) entry which is preliminary data.</text>
</comment>
<proteinExistence type="predicted"/>
<dbReference type="Proteomes" id="UP000238042">
    <property type="component" value="Unassembled WGS sequence"/>
</dbReference>
<evidence type="ECO:0000313" key="1">
    <source>
        <dbReference type="EMBL" id="PQL94211.1"/>
    </source>
</evidence>
<accession>A0A2S8AF78</accession>
<sequence>MKKKFFFLFIIIFYNYIFSQINIGSVSTDSSAILDINVNHLSGKKKGVLFPKVALKSIYDTITIPNPAKSLIVYNTGEKAGLSVPGFYFWNDNEWRLLDNSSGTAPTIESLQCGNAYLTPPKYIKDQEYNGTITLPYTMGNGGRFKAGQPKKVNGLTYVLQPGKLNYGNGNIYYTVTGKPDISSPKPSKFELSFLDKTCIDSLGDLNEIKPVMYARKYTSPINEKTPARSVTTIGNITVRYNGTHVSTNQDSYIEFRPLVNTHVTIKYEKAGGGGQNLQLWGKIPAYKDGNWYKLADESWGGSGMPKYSSGGRTFPDLNSGFRDIGSVLLVLHQTQEVYRITLNVNGKIDDQEKAIQGLKDDQIDKLNPPIPSVESGVTIFVEKLE</sequence>
<keyword evidence="2" id="KW-1185">Reference proteome</keyword>
<name>A0A2S8AF78_9FLAO</name>
<evidence type="ECO:0000313" key="2">
    <source>
        <dbReference type="Proteomes" id="UP000238042"/>
    </source>
</evidence>